<keyword evidence="2" id="KW-0393">Immunoglobulin domain</keyword>
<proteinExistence type="predicted"/>
<dbReference type="CDD" id="cd00063">
    <property type="entry name" value="FN3"/>
    <property type="match status" value="1"/>
</dbReference>
<organism evidence="4 5">
    <name type="scientific">Phaedon cochleariae</name>
    <name type="common">Mustard beetle</name>
    <dbReference type="NCBI Taxonomy" id="80249"/>
    <lineage>
        <taxon>Eukaryota</taxon>
        <taxon>Metazoa</taxon>
        <taxon>Ecdysozoa</taxon>
        <taxon>Arthropoda</taxon>
        <taxon>Hexapoda</taxon>
        <taxon>Insecta</taxon>
        <taxon>Pterygota</taxon>
        <taxon>Neoptera</taxon>
        <taxon>Endopterygota</taxon>
        <taxon>Coleoptera</taxon>
        <taxon>Polyphaga</taxon>
        <taxon>Cucujiformia</taxon>
        <taxon>Chrysomeloidea</taxon>
        <taxon>Chrysomelidae</taxon>
        <taxon>Chrysomelinae</taxon>
        <taxon>Chrysomelini</taxon>
        <taxon>Phaedon</taxon>
    </lineage>
</organism>
<dbReference type="PROSITE" id="PS50835">
    <property type="entry name" value="IG_LIKE"/>
    <property type="match status" value="2"/>
</dbReference>
<feature type="domain" description="Ig-like" evidence="3">
    <location>
        <begin position="93"/>
        <end position="181"/>
    </location>
</feature>
<dbReference type="GO" id="GO:0043025">
    <property type="term" value="C:neuronal cell body"/>
    <property type="evidence" value="ECO:0007669"/>
    <property type="project" value="TreeGrafter"/>
</dbReference>
<dbReference type="InterPro" id="IPR013783">
    <property type="entry name" value="Ig-like_fold"/>
</dbReference>
<evidence type="ECO:0000256" key="1">
    <source>
        <dbReference type="ARBA" id="ARBA00022737"/>
    </source>
</evidence>
<dbReference type="OrthoDB" id="6159398at2759"/>
<dbReference type="SMART" id="SM00409">
    <property type="entry name" value="IG"/>
    <property type="match status" value="2"/>
</dbReference>
<dbReference type="Gene3D" id="2.60.40.10">
    <property type="entry name" value="Immunoglobulins"/>
    <property type="match status" value="3"/>
</dbReference>
<dbReference type="Proteomes" id="UP001153737">
    <property type="component" value="Chromosome 6"/>
</dbReference>
<evidence type="ECO:0000313" key="4">
    <source>
        <dbReference type="EMBL" id="CAG9822563.1"/>
    </source>
</evidence>
<sequence length="324" mass="36221">PPSLQILPPNGQIVTRKGGPVSFECKANGNPPPTVQWSKKDGLLPSGHQVETGYLLNLNDVRRQDGGVYQCTASNGIGQPVTGEIKLHVLYPPEVSVLRSWVNSGEGLEAKLDCVVHADPPAEVTWYQDSFLLQPTDRRLMSKVGNTHTLTIRNVQLSDFGNYSCVVSNSIGKDKRYMELSGKPGPAKVISGQYSNPHEYDLKWVVQSVFPVIEVRILYRRIMSNSSYHHPGHWHDLLVKPAQTFNSATSERSQRYRLTDLQPDSVYECLVQTKNQHGYGELSDLHQWSTSSRGRFIVQSGTTRKRCHLTVLIMTMVAVLSKTL</sequence>
<dbReference type="FunFam" id="2.60.40.10:FF:001233">
    <property type="entry name" value="Uncharacterized protein, isoform B"/>
    <property type="match status" value="1"/>
</dbReference>
<dbReference type="SMART" id="SM00408">
    <property type="entry name" value="IGc2"/>
    <property type="match status" value="2"/>
</dbReference>
<dbReference type="EMBL" id="OU896712">
    <property type="protein sequence ID" value="CAG9822563.1"/>
    <property type="molecule type" value="Genomic_DNA"/>
</dbReference>
<dbReference type="GO" id="GO:0007156">
    <property type="term" value="P:homophilic cell adhesion via plasma membrane adhesion molecules"/>
    <property type="evidence" value="ECO:0007669"/>
    <property type="project" value="TreeGrafter"/>
</dbReference>
<dbReference type="Pfam" id="PF13927">
    <property type="entry name" value="Ig_3"/>
    <property type="match status" value="1"/>
</dbReference>
<dbReference type="InterPro" id="IPR003598">
    <property type="entry name" value="Ig_sub2"/>
</dbReference>
<dbReference type="GO" id="GO:0030424">
    <property type="term" value="C:axon"/>
    <property type="evidence" value="ECO:0007669"/>
    <property type="project" value="TreeGrafter"/>
</dbReference>
<dbReference type="InterPro" id="IPR050958">
    <property type="entry name" value="Cell_Adh-Cytoskel_Orgn"/>
</dbReference>
<dbReference type="SUPFAM" id="SSF49265">
    <property type="entry name" value="Fibronectin type III"/>
    <property type="match status" value="1"/>
</dbReference>
<name>A0A9N9X4D5_PHACE</name>
<evidence type="ECO:0000313" key="5">
    <source>
        <dbReference type="Proteomes" id="UP001153737"/>
    </source>
</evidence>
<keyword evidence="5" id="KW-1185">Reference proteome</keyword>
<keyword evidence="1" id="KW-0677">Repeat</keyword>
<dbReference type="InterPro" id="IPR036116">
    <property type="entry name" value="FN3_sf"/>
</dbReference>
<feature type="domain" description="Ig-like" evidence="3">
    <location>
        <begin position="2"/>
        <end position="82"/>
    </location>
</feature>
<dbReference type="SUPFAM" id="SSF48726">
    <property type="entry name" value="Immunoglobulin"/>
    <property type="match status" value="2"/>
</dbReference>
<reference evidence="4" key="2">
    <citation type="submission" date="2022-10" db="EMBL/GenBank/DDBJ databases">
        <authorList>
            <consortium name="ENA_rothamsted_submissions"/>
            <consortium name="culmorum"/>
            <person name="King R."/>
        </authorList>
    </citation>
    <scope>NUCLEOTIDE SEQUENCE</scope>
</reference>
<dbReference type="FunFam" id="2.60.40.10:FF:000877">
    <property type="entry name" value="CLUMA_CG002357, isoform A"/>
    <property type="match status" value="1"/>
</dbReference>
<feature type="non-terminal residue" evidence="4">
    <location>
        <position position="1"/>
    </location>
</feature>
<protein>
    <recommendedName>
        <fullName evidence="3">Ig-like domain-containing protein</fullName>
    </recommendedName>
</protein>
<dbReference type="PANTHER" id="PTHR45080">
    <property type="entry name" value="CONTACTIN 5"/>
    <property type="match status" value="1"/>
</dbReference>
<dbReference type="GO" id="GO:0005886">
    <property type="term" value="C:plasma membrane"/>
    <property type="evidence" value="ECO:0007669"/>
    <property type="project" value="TreeGrafter"/>
</dbReference>
<dbReference type="InterPro" id="IPR003961">
    <property type="entry name" value="FN3_dom"/>
</dbReference>
<dbReference type="AlphaFoldDB" id="A0A9N9X4D5"/>
<dbReference type="InterPro" id="IPR003599">
    <property type="entry name" value="Ig_sub"/>
</dbReference>
<dbReference type="PANTHER" id="PTHR45080:SF38">
    <property type="entry name" value="FI23916P1-RELATED"/>
    <property type="match status" value="1"/>
</dbReference>
<accession>A0A9N9X4D5</accession>
<dbReference type="CDD" id="cd00096">
    <property type="entry name" value="Ig"/>
    <property type="match status" value="1"/>
</dbReference>
<dbReference type="GO" id="GO:0008046">
    <property type="term" value="F:axon guidance receptor activity"/>
    <property type="evidence" value="ECO:0007669"/>
    <property type="project" value="TreeGrafter"/>
</dbReference>
<reference evidence="4" key="1">
    <citation type="submission" date="2022-01" db="EMBL/GenBank/DDBJ databases">
        <authorList>
            <person name="King R."/>
        </authorList>
    </citation>
    <scope>NUCLEOTIDE SEQUENCE</scope>
</reference>
<dbReference type="Pfam" id="PF07679">
    <property type="entry name" value="I-set"/>
    <property type="match status" value="1"/>
</dbReference>
<dbReference type="GO" id="GO:0050808">
    <property type="term" value="P:synapse organization"/>
    <property type="evidence" value="ECO:0007669"/>
    <property type="project" value="TreeGrafter"/>
</dbReference>
<dbReference type="InterPro" id="IPR013098">
    <property type="entry name" value="Ig_I-set"/>
</dbReference>
<gene>
    <name evidence="4" type="ORF">PHAECO_LOCUS10309</name>
</gene>
<dbReference type="InterPro" id="IPR036179">
    <property type="entry name" value="Ig-like_dom_sf"/>
</dbReference>
<evidence type="ECO:0000259" key="3">
    <source>
        <dbReference type="PROSITE" id="PS50835"/>
    </source>
</evidence>
<evidence type="ECO:0000256" key="2">
    <source>
        <dbReference type="ARBA" id="ARBA00023319"/>
    </source>
</evidence>
<dbReference type="InterPro" id="IPR007110">
    <property type="entry name" value="Ig-like_dom"/>
</dbReference>